<dbReference type="EC" id="2.7.13.3" evidence="3"/>
<dbReference type="Pfam" id="PF00672">
    <property type="entry name" value="HAMP"/>
    <property type="match status" value="1"/>
</dbReference>
<dbReference type="PANTHER" id="PTHR43711:SF1">
    <property type="entry name" value="HISTIDINE KINASE 1"/>
    <property type="match status" value="1"/>
</dbReference>
<dbReference type="GO" id="GO:0005524">
    <property type="term" value="F:ATP binding"/>
    <property type="evidence" value="ECO:0007669"/>
    <property type="project" value="UniProtKB-KW"/>
</dbReference>
<dbReference type="Gene3D" id="1.10.287.130">
    <property type="match status" value="1"/>
</dbReference>
<evidence type="ECO:0000256" key="7">
    <source>
        <dbReference type="ARBA" id="ARBA00022741"/>
    </source>
</evidence>
<proteinExistence type="predicted"/>
<name>A0A8J4M389_9BACL</name>
<evidence type="ECO:0000256" key="3">
    <source>
        <dbReference type="ARBA" id="ARBA00012438"/>
    </source>
</evidence>
<gene>
    <name evidence="15" type="ORF">XYCOK13_33880</name>
</gene>
<dbReference type="FunFam" id="3.30.565.10:FF:000006">
    <property type="entry name" value="Sensor histidine kinase WalK"/>
    <property type="match status" value="1"/>
</dbReference>
<evidence type="ECO:0000256" key="12">
    <source>
        <dbReference type="SAM" id="Phobius"/>
    </source>
</evidence>
<organism evidence="15 16">
    <name type="scientific">Xylanibacillus composti</name>
    <dbReference type="NCBI Taxonomy" id="1572762"/>
    <lineage>
        <taxon>Bacteria</taxon>
        <taxon>Bacillati</taxon>
        <taxon>Bacillota</taxon>
        <taxon>Bacilli</taxon>
        <taxon>Bacillales</taxon>
        <taxon>Paenibacillaceae</taxon>
        <taxon>Xylanibacillus</taxon>
    </lineage>
</organism>
<evidence type="ECO:0000259" key="14">
    <source>
        <dbReference type="PROSITE" id="PS50885"/>
    </source>
</evidence>
<dbReference type="SUPFAM" id="SSF47384">
    <property type="entry name" value="Homodimeric domain of signal transducing histidine kinase"/>
    <property type="match status" value="1"/>
</dbReference>
<keyword evidence="10" id="KW-0902">Two-component regulatory system</keyword>
<dbReference type="PANTHER" id="PTHR43711">
    <property type="entry name" value="TWO-COMPONENT HISTIDINE KINASE"/>
    <property type="match status" value="1"/>
</dbReference>
<keyword evidence="6" id="KW-0808">Transferase</keyword>
<keyword evidence="9" id="KW-0067">ATP-binding</keyword>
<dbReference type="CDD" id="cd16922">
    <property type="entry name" value="HATPase_EvgS-ArcB-TorS-like"/>
    <property type="match status" value="1"/>
</dbReference>
<dbReference type="SUPFAM" id="SSF55874">
    <property type="entry name" value="ATPase domain of HSP90 chaperone/DNA topoisomerase II/histidine kinase"/>
    <property type="match status" value="1"/>
</dbReference>
<dbReference type="InterPro" id="IPR004358">
    <property type="entry name" value="Sig_transdc_His_kin-like_C"/>
</dbReference>
<dbReference type="InterPro" id="IPR036097">
    <property type="entry name" value="HisK_dim/P_sf"/>
</dbReference>
<evidence type="ECO:0000256" key="1">
    <source>
        <dbReference type="ARBA" id="ARBA00000085"/>
    </source>
</evidence>
<dbReference type="SMART" id="SM00387">
    <property type="entry name" value="HATPase_c"/>
    <property type="match status" value="1"/>
</dbReference>
<keyword evidence="4" id="KW-1003">Cell membrane</keyword>
<dbReference type="SUPFAM" id="SSF158472">
    <property type="entry name" value="HAMP domain-like"/>
    <property type="match status" value="1"/>
</dbReference>
<evidence type="ECO:0000313" key="16">
    <source>
        <dbReference type="Proteomes" id="UP000677918"/>
    </source>
</evidence>
<dbReference type="GO" id="GO:0000155">
    <property type="term" value="F:phosphorelay sensor kinase activity"/>
    <property type="evidence" value="ECO:0007669"/>
    <property type="project" value="InterPro"/>
</dbReference>
<dbReference type="PROSITE" id="PS50885">
    <property type="entry name" value="HAMP"/>
    <property type="match status" value="1"/>
</dbReference>
<dbReference type="AlphaFoldDB" id="A0A8J4M389"/>
<evidence type="ECO:0000256" key="9">
    <source>
        <dbReference type="ARBA" id="ARBA00022840"/>
    </source>
</evidence>
<dbReference type="SMART" id="SM00304">
    <property type="entry name" value="HAMP"/>
    <property type="match status" value="1"/>
</dbReference>
<accession>A0A8J4M389</accession>
<dbReference type="InterPro" id="IPR003661">
    <property type="entry name" value="HisK_dim/P_dom"/>
</dbReference>
<keyword evidence="7" id="KW-0547">Nucleotide-binding</keyword>
<protein>
    <recommendedName>
        <fullName evidence="3">histidine kinase</fullName>
        <ecNumber evidence="3">2.7.13.3</ecNumber>
    </recommendedName>
</protein>
<dbReference type="RefSeq" id="WP_213413383.1">
    <property type="nucleotide sequence ID" value="NZ_BOVK01000051.1"/>
</dbReference>
<evidence type="ECO:0000256" key="11">
    <source>
        <dbReference type="ARBA" id="ARBA00023136"/>
    </source>
</evidence>
<dbReference type="Pfam" id="PF02518">
    <property type="entry name" value="HATPase_c"/>
    <property type="match status" value="1"/>
</dbReference>
<sequence>MSVRRKLFLAISALIIVMGIVHTLILLSAVGGMLHVFLVSDRHEELQAVSEVLEAYYEQNGQSWIGVREAADEWANANPRQDTQLLLLDPERDTLLYSYGNASKEIIRKLGIRHELNVNGSSAAILYYIDLEVLNQAKLRYGLTSSISALLVASTVISTLLSMLVVYVLTRRLTAPLNRLVPAIDRLGRGEWGVQTDVSSKDELGRLAQAFNAMSAQLRRNEELRRNLVADVAHELRTPVTIIQGKLELIQHSGKPADPESLLPIQDELIRLTRLIDDLHLLSRAEAKQLSVERKAVNAIVLLEQVIERVSLDAGNKQQHICRNLPAEAIVIPLDPHRMTQVFLNLLLNAVRYTPEGGTITVSAKREAAALHKLDRSDVHVLSVTISDTGSGIAPDQLPHLFNRFYRTDEARSRHTGGTGLGLAIAQELVLAHGGSIDVESVLGEGTSFVVRLPLNPNDSALV</sequence>
<evidence type="ECO:0000256" key="10">
    <source>
        <dbReference type="ARBA" id="ARBA00023012"/>
    </source>
</evidence>
<feature type="transmembrane region" description="Helical" evidence="12">
    <location>
        <begin position="147"/>
        <end position="169"/>
    </location>
</feature>
<comment type="subcellular location">
    <subcellularLocation>
        <location evidence="2">Cell membrane</location>
        <topology evidence="2">Multi-pass membrane protein</topology>
    </subcellularLocation>
</comment>
<keyword evidence="11 12" id="KW-0472">Membrane</keyword>
<feature type="domain" description="Histidine kinase" evidence="13">
    <location>
        <begin position="231"/>
        <end position="457"/>
    </location>
</feature>
<reference evidence="15" key="1">
    <citation type="submission" date="2021-04" db="EMBL/GenBank/DDBJ databases">
        <title>Draft genome sequence of Xylanibacillus composti strain K13.</title>
        <authorList>
            <person name="Uke A."/>
            <person name="Chhe C."/>
            <person name="Baramee S."/>
            <person name="Kosugi A."/>
        </authorList>
    </citation>
    <scope>NUCLEOTIDE SEQUENCE</scope>
    <source>
        <strain evidence="15">K13</strain>
    </source>
</reference>
<dbReference type="InterPro" id="IPR005467">
    <property type="entry name" value="His_kinase_dom"/>
</dbReference>
<evidence type="ECO:0000313" key="15">
    <source>
        <dbReference type="EMBL" id="GIQ70564.1"/>
    </source>
</evidence>
<dbReference type="InterPro" id="IPR003660">
    <property type="entry name" value="HAMP_dom"/>
</dbReference>
<evidence type="ECO:0000256" key="4">
    <source>
        <dbReference type="ARBA" id="ARBA00022475"/>
    </source>
</evidence>
<comment type="caution">
    <text evidence="15">The sequence shown here is derived from an EMBL/GenBank/DDBJ whole genome shotgun (WGS) entry which is preliminary data.</text>
</comment>
<keyword evidence="5" id="KW-0597">Phosphoprotein</keyword>
<keyword evidence="16" id="KW-1185">Reference proteome</keyword>
<dbReference type="CDD" id="cd00082">
    <property type="entry name" value="HisKA"/>
    <property type="match status" value="1"/>
</dbReference>
<dbReference type="InterPro" id="IPR050736">
    <property type="entry name" value="Sensor_HK_Regulatory"/>
</dbReference>
<keyword evidence="8 15" id="KW-0418">Kinase</keyword>
<keyword evidence="12" id="KW-1133">Transmembrane helix</keyword>
<dbReference type="InterPro" id="IPR036890">
    <property type="entry name" value="HATPase_C_sf"/>
</dbReference>
<dbReference type="Pfam" id="PF00512">
    <property type="entry name" value="HisKA"/>
    <property type="match status" value="1"/>
</dbReference>
<evidence type="ECO:0000256" key="2">
    <source>
        <dbReference type="ARBA" id="ARBA00004651"/>
    </source>
</evidence>
<dbReference type="CDD" id="cd06225">
    <property type="entry name" value="HAMP"/>
    <property type="match status" value="1"/>
</dbReference>
<dbReference type="GO" id="GO:0005886">
    <property type="term" value="C:plasma membrane"/>
    <property type="evidence" value="ECO:0007669"/>
    <property type="project" value="UniProtKB-SubCell"/>
</dbReference>
<feature type="transmembrane region" description="Helical" evidence="12">
    <location>
        <begin position="7"/>
        <end position="30"/>
    </location>
</feature>
<dbReference type="FunFam" id="1.10.287.130:FF:000001">
    <property type="entry name" value="Two-component sensor histidine kinase"/>
    <property type="match status" value="1"/>
</dbReference>
<dbReference type="InterPro" id="IPR003594">
    <property type="entry name" value="HATPase_dom"/>
</dbReference>
<dbReference type="Gene3D" id="6.10.340.10">
    <property type="match status" value="1"/>
</dbReference>
<comment type="catalytic activity">
    <reaction evidence="1">
        <text>ATP + protein L-histidine = ADP + protein N-phospho-L-histidine.</text>
        <dbReference type="EC" id="2.7.13.3"/>
    </reaction>
</comment>
<dbReference type="SMART" id="SM00388">
    <property type="entry name" value="HisKA"/>
    <property type="match status" value="1"/>
</dbReference>
<evidence type="ECO:0000259" key="13">
    <source>
        <dbReference type="PROSITE" id="PS50109"/>
    </source>
</evidence>
<dbReference type="Proteomes" id="UP000677918">
    <property type="component" value="Unassembled WGS sequence"/>
</dbReference>
<dbReference type="PRINTS" id="PR00344">
    <property type="entry name" value="BCTRLSENSOR"/>
</dbReference>
<evidence type="ECO:0000256" key="8">
    <source>
        <dbReference type="ARBA" id="ARBA00022777"/>
    </source>
</evidence>
<feature type="domain" description="HAMP" evidence="14">
    <location>
        <begin position="171"/>
        <end position="223"/>
    </location>
</feature>
<dbReference type="Gene3D" id="3.30.565.10">
    <property type="entry name" value="Histidine kinase-like ATPase, C-terminal domain"/>
    <property type="match status" value="1"/>
</dbReference>
<dbReference type="EMBL" id="BOVK01000051">
    <property type="protein sequence ID" value="GIQ70564.1"/>
    <property type="molecule type" value="Genomic_DNA"/>
</dbReference>
<dbReference type="PROSITE" id="PS50109">
    <property type="entry name" value="HIS_KIN"/>
    <property type="match status" value="1"/>
</dbReference>
<keyword evidence="12" id="KW-0812">Transmembrane</keyword>
<evidence type="ECO:0000256" key="5">
    <source>
        <dbReference type="ARBA" id="ARBA00022553"/>
    </source>
</evidence>
<evidence type="ECO:0000256" key="6">
    <source>
        <dbReference type="ARBA" id="ARBA00022679"/>
    </source>
</evidence>